<keyword evidence="9 12" id="KW-0675">Receptor</keyword>
<keyword evidence="10" id="KW-0325">Glycoprotein</keyword>
<keyword evidence="7 13" id="KW-0472">Membrane</keyword>
<reference evidence="15" key="1">
    <citation type="submission" date="2021-04" db="EMBL/GenBank/DDBJ databases">
        <authorList>
            <person name="Chebbi M.A.C M."/>
        </authorList>
    </citation>
    <scope>NUCLEOTIDE SEQUENCE</scope>
</reference>
<protein>
    <submittedName>
        <fullName evidence="15">Similar to PK1-R: Pyrokinin-1 receptor (Drosophila melanogaster)</fullName>
    </submittedName>
</protein>
<dbReference type="AlphaFoldDB" id="A0A8J2H652"/>
<feature type="domain" description="G-protein coupled receptors family 1 profile" evidence="14">
    <location>
        <begin position="43"/>
        <end position="275"/>
    </location>
</feature>
<keyword evidence="5 13" id="KW-1133">Transmembrane helix</keyword>
<keyword evidence="16" id="KW-1185">Reference proteome</keyword>
<evidence type="ECO:0000259" key="14">
    <source>
        <dbReference type="PROSITE" id="PS50262"/>
    </source>
</evidence>
<feature type="transmembrane region" description="Helical" evidence="13">
    <location>
        <begin position="110"/>
        <end position="128"/>
    </location>
</feature>
<comment type="caution">
    <text evidence="15">The sequence shown here is derived from an EMBL/GenBank/DDBJ whole genome shotgun (WGS) entry which is preliminary data.</text>
</comment>
<keyword evidence="11 12" id="KW-0807">Transducer</keyword>
<keyword evidence="3" id="KW-1003">Cell membrane</keyword>
<evidence type="ECO:0000256" key="9">
    <source>
        <dbReference type="ARBA" id="ARBA00023170"/>
    </source>
</evidence>
<dbReference type="InterPro" id="IPR005390">
    <property type="entry name" value="NeuromedU_rcpt"/>
</dbReference>
<dbReference type="PANTHER" id="PTHR24243:SF208">
    <property type="entry name" value="PYROKININ-1 RECEPTOR"/>
    <property type="match status" value="1"/>
</dbReference>
<evidence type="ECO:0000256" key="2">
    <source>
        <dbReference type="ARBA" id="ARBA00010663"/>
    </source>
</evidence>
<feature type="transmembrane region" description="Helical" evidence="13">
    <location>
        <begin position="149"/>
        <end position="169"/>
    </location>
</feature>
<keyword evidence="6 12" id="KW-0297">G-protein coupled receptor</keyword>
<evidence type="ECO:0000256" key="6">
    <source>
        <dbReference type="ARBA" id="ARBA00023040"/>
    </source>
</evidence>
<dbReference type="Pfam" id="PF00001">
    <property type="entry name" value="7tm_1"/>
    <property type="match status" value="1"/>
</dbReference>
<evidence type="ECO:0000256" key="4">
    <source>
        <dbReference type="ARBA" id="ARBA00022692"/>
    </source>
</evidence>
<dbReference type="PROSITE" id="PS00237">
    <property type="entry name" value="G_PROTEIN_RECEP_F1_1"/>
    <property type="match status" value="1"/>
</dbReference>
<dbReference type="OrthoDB" id="5950040at2759"/>
<feature type="transmembrane region" description="Helical" evidence="13">
    <location>
        <begin position="195"/>
        <end position="217"/>
    </location>
</feature>
<evidence type="ECO:0000256" key="1">
    <source>
        <dbReference type="ARBA" id="ARBA00004651"/>
    </source>
</evidence>
<proteinExistence type="inferred from homology"/>
<keyword evidence="4 12" id="KW-0812">Transmembrane</keyword>
<name>A0A8J2H652_COTCN</name>
<comment type="subcellular location">
    <subcellularLocation>
        <location evidence="1">Cell membrane</location>
        <topology evidence="1">Multi-pass membrane protein</topology>
    </subcellularLocation>
</comment>
<feature type="transmembrane region" description="Helical" evidence="13">
    <location>
        <begin position="64"/>
        <end position="90"/>
    </location>
</feature>
<sequence length="275" mass="32147">MEPSYDDEYNAVYSQWGSPHDSLFIVIPMTLIYILIFITGIIGNVTTCIMILRNKSMHTATNYYLFSLAISDLLLLIFGLPIELYVIWWFYPYIFGDFFCTARAYVSEGATYASVLTITAFTVERYIAICHPFLSHTISELSRVVKMILMIWVISFCVAPLVALQYGVIKYPEISSLAVICNLKNPDYVKYSFELTSLIFFFIPMTLIPILYWRIWLKLRKSKKMKKRNIRNQGMRSELEIKKKKFDDNTGKSSQKIDKMLGKYLIKIEIYFIFE</sequence>
<dbReference type="GO" id="GO:0005886">
    <property type="term" value="C:plasma membrane"/>
    <property type="evidence" value="ECO:0007669"/>
    <property type="project" value="UniProtKB-SubCell"/>
</dbReference>
<dbReference type="PRINTS" id="PR00237">
    <property type="entry name" value="GPCRRHODOPSN"/>
</dbReference>
<dbReference type="PANTHER" id="PTHR24243">
    <property type="entry name" value="G-PROTEIN COUPLED RECEPTOR"/>
    <property type="match status" value="1"/>
</dbReference>
<dbReference type="InterPro" id="IPR017452">
    <property type="entry name" value="GPCR_Rhodpsn_7TM"/>
</dbReference>
<evidence type="ECO:0000256" key="12">
    <source>
        <dbReference type="RuleBase" id="RU000688"/>
    </source>
</evidence>
<dbReference type="SUPFAM" id="SSF81321">
    <property type="entry name" value="Family A G protein-coupled receptor-like"/>
    <property type="match status" value="1"/>
</dbReference>
<dbReference type="PROSITE" id="PS50262">
    <property type="entry name" value="G_PROTEIN_RECEP_F1_2"/>
    <property type="match status" value="1"/>
</dbReference>
<evidence type="ECO:0000256" key="3">
    <source>
        <dbReference type="ARBA" id="ARBA00022475"/>
    </source>
</evidence>
<evidence type="ECO:0000313" key="16">
    <source>
        <dbReference type="Proteomes" id="UP000786811"/>
    </source>
</evidence>
<evidence type="ECO:0000256" key="10">
    <source>
        <dbReference type="ARBA" id="ARBA00023180"/>
    </source>
</evidence>
<organism evidence="15 16">
    <name type="scientific">Cotesia congregata</name>
    <name type="common">Parasitoid wasp</name>
    <name type="synonym">Apanteles congregatus</name>
    <dbReference type="NCBI Taxonomy" id="51543"/>
    <lineage>
        <taxon>Eukaryota</taxon>
        <taxon>Metazoa</taxon>
        <taxon>Ecdysozoa</taxon>
        <taxon>Arthropoda</taxon>
        <taxon>Hexapoda</taxon>
        <taxon>Insecta</taxon>
        <taxon>Pterygota</taxon>
        <taxon>Neoptera</taxon>
        <taxon>Endopterygota</taxon>
        <taxon>Hymenoptera</taxon>
        <taxon>Apocrita</taxon>
        <taxon>Ichneumonoidea</taxon>
        <taxon>Braconidae</taxon>
        <taxon>Microgastrinae</taxon>
        <taxon>Cotesia</taxon>
    </lineage>
</organism>
<dbReference type="EMBL" id="CAJNRD030001117">
    <property type="protein sequence ID" value="CAG5078009.1"/>
    <property type="molecule type" value="Genomic_DNA"/>
</dbReference>
<feature type="transmembrane region" description="Helical" evidence="13">
    <location>
        <begin position="23"/>
        <end position="52"/>
    </location>
</feature>
<evidence type="ECO:0000256" key="5">
    <source>
        <dbReference type="ARBA" id="ARBA00022989"/>
    </source>
</evidence>
<dbReference type="InterPro" id="IPR000276">
    <property type="entry name" value="GPCR_Rhodpsn"/>
</dbReference>
<accession>A0A8J2H652</accession>
<evidence type="ECO:0000256" key="11">
    <source>
        <dbReference type="ARBA" id="ARBA00023224"/>
    </source>
</evidence>
<dbReference type="Proteomes" id="UP000786811">
    <property type="component" value="Unassembled WGS sequence"/>
</dbReference>
<dbReference type="GO" id="GO:0001607">
    <property type="term" value="F:neuromedin U receptor activity"/>
    <property type="evidence" value="ECO:0007669"/>
    <property type="project" value="InterPro"/>
</dbReference>
<evidence type="ECO:0000313" key="15">
    <source>
        <dbReference type="EMBL" id="CAG5078009.1"/>
    </source>
</evidence>
<keyword evidence="8" id="KW-1015">Disulfide bond</keyword>
<evidence type="ECO:0000256" key="7">
    <source>
        <dbReference type="ARBA" id="ARBA00023136"/>
    </source>
</evidence>
<evidence type="ECO:0000256" key="8">
    <source>
        <dbReference type="ARBA" id="ARBA00023157"/>
    </source>
</evidence>
<dbReference type="PRINTS" id="PR01565">
    <property type="entry name" value="NEUROMEDINUR"/>
</dbReference>
<evidence type="ECO:0000256" key="13">
    <source>
        <dbReference type="SAM" id="Phobius"/>
    </source>
</evidence>
<comment type="similarity">
    <text evidence="2 12">Belongs to the G-protein coupled receptor 1 family.</text>
</comment>
<gene>
    <name evidence="15" type="ORF">HICCMSTLAB_LOCUS2618</name>
</gene>
<dbReference type="Gene3D" id="1.20.1070.10">
    <property type="entry name" value="Rhodopsin 7-helix transmembrane proteins"/>
    <property type="match status" value="1"/>
</dbReference>